<keyword evidence="2" id="KW-1185">Reference proteome</keyword>
<accession>A0ACD3B7Z0</accession>
<sequence>MFSTSSTDFTSLCLTTLDLPQLTLRVSRFFKLVSARRDAHCRIRDFECDLLGSCLSSLVTLFDNSGTRWFEDCHKPIVYFASTSQWLLGYGDIPRFDHFYALFLCPCSEFLWFSMVTAAVPSALCSSRSELGYRRLQPRSWDRLGSWWIDFIRLQICASGYDDLCLVKQFPCRALGCRGEPNGTRLIFLGFAGYHSSATRKSMDLDIVTQADPIEDRCFIKRIRAEVLSMTTSPRSPSLVGWFCDVFVFRCLRNLPFGYLNCALDWLTLSMLGLAIFFLLGFLGL</sequence>
<reference evidence="1 2" key="1">
    <citation type="journal article" date="2019" name="Nat. Ecol. Evol.">
        <title>Megaphylogeny resolves global patterns of mushroom evolution.</title>
        <authorList>
            <person name="Varga T."/>
            <person name="Krizsan K."/>
            <person name="Foldi C."/>
            <person name="Dima B."/>
            <person name="Sanchez-Garcia M."/>
            <person name="Sanchez-Ramirez S."/>
            <person name="Szollosi G.J."/>
            <person name="Szarkandi J.G."/>
            <person name="Papp V."/>
            <person name="Albert L."/>
            <person name="Andreopoulos W."/>
            <person name="Angelini C."/>
            <person name="Antonin V."/>
            <person name="Barry K.W."/>
            <person name="Bougher N.L."/>
            <person name="Buchanan P."/>
            <person name="Buyck B."/>
            <person name="Bense V."/>
            <person name="Catcheside P."/>
            <person name="Chovatia M."/>
            <person name="Cooper J."/>
            <person name="Damon W."/>
            <person name="Desjardin D."/>
            <person name="Finy P."/>
            <person name="Geml J."/>
            <person name="Haridas S."/>
            <person name="Hughes K."/>
            <person name="Justo A."/>
            <person name="Karasinski D."/>
            <person name="Kautmanova I."/>
            <person name="Kiss B."/>
            <person name="Kocsube S."/>
            <person name="Kotiranta H."/>
            <person name="LaButti K.M."/>
            <person name="Lechner B.E."/>
            <person name="Liimatainen K."/>
            <person name="Lipzen A."/>
            <person name="Lukacs Z."/>
            <person name="Mihaltcheva S."/>
            <person name="Morgado L.N."/>
            <person name="Niskanen T."/>
            <person name="Noordeloos M.E."/>
            <person name="Ohm R.A."/>
            <person name="Ortiz-Santana B."/>
            <person name="Ovrebo C."/>
            <person name="Racz N."/>
            <person name="Riley R."/>
            <person name="Savchenko A."/>
            <person name="Shiryaev A."/>
            <person name="Soop K."/>
            <person name="Spirin V."/>
            <person name="Szebenyi C."/>
            <person name="Tomsovsky M."/>
            <person name="Tulloss R.E."/>
            <person name="Uehling J."/>
            <person name="Grigoriev I.V."/>
            <person name="Vagvolgyi C."/>
            <person name="Papp T."/>
            <person name="Martin F.M."/>
            <person name="Miettinen O."/>
            <person name="Hibbett D.S."/>
            <person name="Nagy L.G."/>
        </authorList>
    </citation>
    <scope>NUCLEOTIDE SEQUENCE [LARGE SCALE GENOMIC DNA]</scope>
    <source>
        <strain evidence="1 2">NL-1719</strain>
    </source>
</reference>
<proteinExistence type="predicted"/>
<name>A0ACD3B7Z0_9AGAR</name>
<gene>
    <name evidence="1" type="ORF">BDN72DRAFT_151944</name>
</gene>
<organism evidence="1 2">
    <name type="scientific">Pluteus cervinus</name>
    <dbReference type="NCBI Taxonomy" id="181527"/>
    <lineage>
        <taxon>Eukaryota</taxon>
        <taxon>Fungi</taxon>
        <taxon>Dikarya</taxon>
        <taxon>Basidiomycota</taxon>
        <taxon>Agaricomycotina</taxon>
        <taxon>Agaricomycetes</taxon>
        <taxon>Agaricomycetidae</taxon>
        <taxon>Agaricales</taxon>
        <taxon>Pluteineae</taxon>
        <taxon>Pluteaceae</taxon>
        <taxon>Pluteus</taxon>
    </lineage>
</organism>
<protein>
    <submittedName>
        <fullName evidence="1">Uncharacterized protein</fullName>
    </submittedName>
</protein>
<evidence type="ECO:0000313" key="2">
    <source>
        <dbReference type="Proteomes" id="UP000308600"/>
    </source>
</evidence>
<dbReference type="Proteomes" id="UP000308600">
    <property type="component" value="Unassembled WGS sequence"/>
</dbReference>
<evidence type="ECO:0000313" key="1">
    <source>
        <dbReference type="EMBL" id="TFK73754.1"/>
    </source>
</evidence>
<dbReference type="EMBL" id="ML208273">
    <property type="protein sequence ID" value="TFK73754.1"/>
    <property type="molecule type" value="Genomic_DNA"/>
</dbReference>